<keyword evidence="1" id="KW-0812">Transmembrane</keyword>
<feature type="transmembrane region" description="Helical" evidence="1">
    <location>
        <begin position="31"/>
        <end position="51"/>
    </location>
</feature>
<reference evidence="2" key="2">
    <citation type="journal article" date="2015" name="Data Brief">
        <title>Shoot transcriptome of the giant reed, Arundo donax.</title>
        <authorList>
            <person name="Barrero R.A."/>
            <person name="Guerrero F.D."/>
            <person name="Moolhuijzen P."/>
            <person name="Goolsby J.A."/>
            <person name="Tidwell J."/>
            <person name="Bellgard S.E."/>
            <person name="Bellgard M.I."/>
        </authorList>
    </citation>
    <scope>NUCLEOTIDE SEQUENCE</scope>
    <source>
        <tissue evidence="2">Shoot tissue taken approximately 20 cm above the soil surface</tissue>
    </source>
</reference>
<keyword evidence="1" id="KW-0472">Membrane</keyword>
<dbReference type="AlphaFoldDB" id="A0A0A9CDU9"/>
<organism evidence="2">
    <name type="scientific">Arundo donax</name>
    <name type="common">Giant reed</name>
    <name type="synonym">Donax arundinaceus</name>
    <dbReference type="NCBI Taxonomy" id="35708"/>
    <lineage>
        <taxon>Eukaryota</taxon>
        <taxon>Viridiplantae</taxon>
        <taxon>Streptophyta</taxon>
        <taxon>Embryophyta</taxon>
        <taxon>Tracheophyta</taxon>
        <taxon>Spermatophyta</taxon>
        <taxon>Magnoliopsida</taxon>
        <taxon>Liliopsida</taxon>
        <taxon>Poales</taxon>
        <taxon>Poaceae</taxon>
        <taxon>PACMAD clade</taxon>
        <taxon>Arundinoideae</taxon>
        <taxon>Arundineae</taxon>
        <taxon>Arundo</taxon>
    </lineage>
</organism>
<dbReference type="EMBL" id="GBRH01226330">
    <property type="protein sequence ID" value="JAD71565.1"/>
    <property type="molecule type" value="Transcribed_RNA"/>
</dbReference>
<evidence type="ECO:0000313" key="2">
    <source>
        <dbReference type="EMBL" id="JAD71565.1"/>
    </source>
</evidence>
<reference evidence="2" key="1">
    <citation type="submission" date="2014-09" db="EMBL/GenBank/DDBJ databases">
        <authorList>
            <person name="Magalhaes I.L.F."/>
            <person name="Oliveira U."/>
            <person name="Santos F.R."/>
            <person name="Vidigal T.H.D.A."/>
            <person name="Brescovit A.D."/>
            <person name="Santos A.J."/>
        </authorList>
    </citation>
    <scope>NUCLEOTIDE SEQUENCE</scope>
    <source>
        <tissue evidence="2">Shoot tissue taken approximately 20 cm above the soil surface</tissue>
    </source>
</reference>
<accession>A0A0A9CDU9</accession>
<sequence length="97" mass="10895">MDHILGFSVSSLIFMSCYSPCAATTTRASLLVRRGFILSHFCVLVTLLFLMHPPPLPLCWQSRLYVCSLISVSLLITHRLLIPPPSPSLPLIPFYYC</sequence>
<protein>
    <submittedName>
        <fullName evidence="2">Uncharacterized protein</fullName>
    </submittedName>
</protein>
<evidence type="ECO:0000256" key="1">
    <source>
        <dbReference type="SAM" id="Phobius"/>
    </source>
</evidence>
<keyword evidence="1" id="KW-1133">Transmembrane helix</keyword>
<proteinExistence type="predicted"/>
<name>A0A0A9CDU9_ARUDO</name>